<comment type="similarity">
    <text evidence="2">Belongs to the auxin efflux carrier (TC 2.A.69) family.</text>
</comment>
<proteinExistence type="inferred from homology"/>
<dbReference type="InterPro" id="IPR004776">
    <property type="entry name" value="Mem_transp_PIN-like"/>
</dbReference>
<feature type="transmembrane region" description="Helical" evidence="8">
    <location>
        <begin position="87"/>
        <end position="109"/>
    </location>
</feature>
<keyword evidence="7 8" id="KW-0472">Membrane</keyword>
<evidence type="ECO:0000313" key="9">
    <source>
        <dbReference type="EMBL" id="EOT25931.1"/>
    </source>
</evidence>
<dbReference type="eggNOG" id="COG0679">
    <property type="taxonomic scope" value="Bacteria"/>
</dbReference>
<evidence type="ECO:0000313" key="10">
    <source>
        <dbReference type="Proteomes" id="UP000014136"/>
    </source>
</evidence>
<feature type="transmembrane region" description="Helical" evidence="8">
    <location>
        <begin position="148"/>
        <end position="170"/>
    </location>
</feature>
<dbReference type="HOGENOM" id="CLU_056175_1_0_9"/>
<dbReference type="STRING" id="41997.RV16_GL000053"/>
<name>S0P2M8_9ENTE</name>
<feature type="transmembrane region" description="Helical" evidence="8">
    <location>
        <begin position="121"/>
        <end position="142"/>
    </location>
</feature>
<keyword evidence="5 8" id="KW-0812">Transmembrane</keyword>
<comment type="subcellular location">
    <subcellularLocation>
        <location evidence="1">Cell membrane</location>
        <topology evidence="1">Multi-pass membrane protein</topology>
    </subcellularLocation>
</comment>
<dbReference type="AlphaFoldDB" id="S0P2M8"/>
<feature type="transmembrane region" description="Helical" evidence="8">
    <location>
        <begin position="60"/>
        <end position="81"/>
    </location>
</feature>
<sequence length="272" mass="30386">MSTILLYVIVPALIVSSFQREWAMKEFYGLLLAGFLAISYHVLAIFISKRYPKNSYENTIHGLAIVYSNCGFMAFPILHTLYGLDGIFYGGVFVAVFNLFLWSHGIRHFQDWNKDALKKILLNPGIVPVVIGMLLFVFQISLSHNVTQLLSMLSAVNTPLAMFVLGIYLAPVKLRPLLRDKTIWQTTGFRLIILPFVFFLLTKPIVAFFISEELQQIVEIIAICGACPVASSIILIPSSLGKDGELGAKLVLFTTMCSIVTIPLVVYLIQSF</sequence>
<dbReference type="GO" id="GO:0005886">
    <property type="term" value="C:plasma membrane"/>
    <property type="evidence" value="ECO:0007669"/>
    <property type="project" value="UniProtKB-SubCell"/>
</dbReference>
<comment type="caution">
    <text evidence="9">The sequence shown here is derived from an EMBL/GenBank/DDBJ whole genome shotgun (WGS) entry which is preliminary data.</text>
</comment>
<reference evidence="9 10" key="1">
    <citation type="submission" date="2013-03" db="EMBL/GenBank/DDBJ databases">
        <title>The Genome Sequence of Enterococcus saccharolyticus ATCC_43076 (Illumina only assembly).</title>
        <authorList>
            <consortium name="The Broad Institute Genomics Platform"/>
            <consortium name="The Broad Institute Genome Sequencing Center for Infectious Disease"/>
            <person name="Earl A."/>
            <person name="Russ C."/>
            <person name="Gilmore M."/>
            <person name="Surin D."/>
            <person name="Walker B."/>
            <person name="Young S."/>
            <person name="Zeng Q."/>
            <person name="Gargeya S."/>
            <person name="Fitzgerald M."/>
            <person name="Haas B."/>
            <person name="Abouelleil A."/>
            <person name="Allen A.W."/>
            <person name="Alvarado L."/>
            <person name="Arachchi H.M."/>
            <person name="Berlin A.M."/>
            <person name="Chapman S.B."/>
            <person name="Gainer-Dewar J."/>
            <person name="Goldberg J."/>
            <person name="Griggs A."/>
            <person name="Gujja S."/>
            <person name="Hansen M."/>
            <person name="Howarth C."/>
            <person name="Imamovic A."/>
            <person name="Ireland A."/>
            <person name="Larimer J."/>
            <person name="McCowan C."/>
            <person name="Murphy C."/>
            <person name="Pearson M."/>
            <person name="Poon T.W."/>
            <person name="Priest M."/>
            <person name="Roberts A."/>
            <person name="Saif S."/>
            <person name="Shea T."/>
            <person name="Sisk P."/>
            <person name="Sykes S."/>
            <person name="Wortman J."/>
            <person name="Nusbaum C."/>
            <person name="Birren B."/>
        </authorList>
    </citation>
    <scope>NUCLEOTIDE SEQUENCE [LARGE SCALE GENOMIC DNA]</scope>
    <source>
        <strain evidence="9 10">ATCC 43076</strain>
    </source>
</reference>
<evidence type="ECO:0000256" key="3">
    <source>
        <dbReference type="ARBA" id="ARBA00022448"/>
    </source>
</evidence>
<dbReference type="GO" id="GO:0055085">
    <property type="term" value="P:transmembrane transport"/>
    <property type="evidence" value="ECO:0007669"/>
    <property type="project" value="InterPro"/>
</dbReference>
<dbReference type="EMBL" id="AHYT01000012">
    <property type="protein sequence ID" value="EOT25931.1"/>
    <property type="molecule type" value="Genomic_DNA"/>
</dbReference>
<feature type="transmembrane region" description="Helical" evidence="8">
    <location>
        <begin position="27"/>
        <end position="48"/>
    </location>
</feature>
<dbReference type="Gene3D" id="1.20.1530.20">
    <property type="match status" value="1"/>
</dbReference>
<evidence type="ECO:0008006" key="11">
    <source>
        <dbReference type="Google" id="ProtNLM"/>
    </source>
</evidence>
<keyword evidence="4" id="KW-1003">Cell membrane</keyword>
<dbReference type="PANTHER" id="PTHR36838:SF1">
    <property type="entry name" value="SLR1864 PROTEIN"/>
    <property type="match status" value="1"/>
</dbReference>
<feature type="transmembrane region" description="Helical" evidence="8">
    <location>
        <begin position="250"/>
        <end position="269"/>
    </location>
</feature>
<evidence type="ECO:0000256" key="7">
    <source>
        <dbReference type="ARBA" id="ARBA00023136"/>
    </source>
</evidence>
<keyword evidence="6 8" id="KW-1133">Transmembrane helix</keyword>
<evidence type="ECO:0000256" key="4">
    <source>
        <dbReference type="ARBA" id="ARBA00022475"/>
    </source>
</evidence>
<evidence type="ECO:0000256" key="5">
    <source>
        <dbReference type="ARBA" id="ARBA00022692"/>
    </source>
</evidence>
<feature type="transmembrane region" description="Helical" evidence="8">
    <location>
        <begin position="217"/>
        <end position="238"/>
    </location>
</feature>
<organism evidence="9 10">
    <name type="scientific">Enterococcus saccharolyticus subsp. saccharolyticus ATCC 43076</name>
    <dbReference type="NCBI Taxonomy" id="1139996"/>
    <lineage>
        <taxon>Bacteria</taxon>
        <taxon>Bacillati</taxon>
        <taxon>Bacillota</taxon>
        <taxon>Bacilli</taxon>
        <taxon>Lactobacillales</taxon>
        <taxon>Enterococcaceae</taxon>
        <taxon>Enterococcus</taxon>
    </lineage>
</organism>
<dbReference type="PATRIC" id="fig|1139996.3.peg.2356"/>
<evidence type="ECO:0000256" key="2">
    <source>
        <dbReference type="ARBA" id="ARBA00010145"/>
    </source>
</evidence>
<gene>
    <name evidence="9" type="ORF">OMQ_02401</name>
</gene>
<dbReference type="InterPro" id="IPR038770">
    <property type="entry name" value="Na+/solute_symporter_sf"/>
</dbReference>
<accession>S0P2M8</accession>
<evidence type="ECO:0000256" key="1">
    <source>
        <dbReference type="ARBA" id="ARBA00004651"/>
    </source>
</evidence>
<dbReference type="Pfam" id="PF03547">
    <property type="entry name" value="Mem_trans"/>
    <property type="match status" value="1"/>
</dbReference>
<feature type="transmembrane region" description="Helical" evidence="8">
    <location>
        <begin position="191"/>
        <end position="211"/>
    </location>
</feature>
<dbReference type="PANTHER" id="PTHR36838">
    <property type="entry name" value="AUXIN EFFLUX CARRIER FAMILY PROTEIN"/>
    <property type="match status" value="1"/>
</dbReference>
<keyword evidence="3" id="KW-0813">Transport</keyword>
<dbReference type="Proteomes" id="UP000014136">
    <property type="component" value="Unassembled WGS sequence"/>
</dbReference>
<protein>
    <recommendedName>
        <fullName evidence="11">Auxin efflux carrier</fullName>
    </recommendedName>
</protein>
<evidence type="ECO:0000256" key="8">
    <source>
        <dbReference type="SAM" id="Phobius"/>
    </source>
</evidence>
<keyword evidence="10" id="KW-1185">Reference proteome</keyword>
<evidence type="ECO:0000256" key="6">
    <source>
        <dbReference type="ARBA" id="ARBA00022989"/>
    </source>
</evidence>